<dbReference type="InterPro" id="IPR023614">
    <property type="entry name" value="Porin_dom_sf"/>
</dbReference>
<sequence length="215" mass="23937">MKLKVALCMVIICLMSSVAFAAPLTDYKLGKTAVDLTYYPDLDYRVTNEWGFDHSAKSKMSNWDFGVTTGLGDKFAVQYRQFNPEVKRLGPASENITVDSKEANLLYRLDKNFAVFAGYHWGKYTTKYYGKTYKAENNAAQYGLIASQKIADKTTLYGLAGFGSGYRNYEVGLGYALTPKLDFNLLYRDMKADELGSPSIAARVKGLGAGLTYTF</sequence>
<evidence type="ECO:0000256" key="1">
    <source>
        <dbReference type="SAM" id="SignalP"/>
    </source>
</evidence>
<dbReference type="EMBL" id="LSGP01000013">
    <property type="protein sequence ID" value="KYZ77004.1"/>
    <property type="molecule type" value="Genomic_DNA"/>
</dbReference>
<feature type="signal peptide" evidence="1">
    <location>
        <begin position="1"/>
        <end position="21"/>
    </location>
</feature>
<protein>
    <recommendedName>
        <fullName evidence="4">Outer membrane protein beta-barrel domain-containing protein</fullName>
    </recommendedName>
</protein>
<reference evidence="2 3" key="1">
    <citation type="submission" date="2016-02" db="EMBL/GenBank/DDBJ databases">
        <title>Anaerosporomusa subterraneum gen. nov., sp. nov., a spore-forming obligate anaerobe isolated from saprolite.</title>
        <authorList>
            <person name="Choi J.K."/>
            <person name="Shah M."/>
            <person name="Yee N."/>
        </authorList>
    </citation>
    <scope>NUCLEOTIDE SEQUENCE [LARGE SCALE GENOMIC DNA]</scope>
    <source>
        <strain evidence="2 3">RU4</strain>
    </source>
</reference>
<proteinExistence type="predicted"/>
<gene>
    <name evidence="2" type="ORF">AXX12_02355</name>
</gene>
<keyword evidence="3" id="KW-1185">Reference proteome</keyword>
<name>A0A154BSL8_ANASB</name>
<dbReference type="Gene3D" id="2.40.160.10">
    <property type="entry name" value="Porin"/>
    <property type="match status" value="1"/>
</dbReference>
<evidence type="ECO:0000313" key="3">
    <source>
        <dbReference type="Proteomes" id="UP000076268"/>
    </source>
</evidence>
<dbReference type="Proteomes" id="UP000076268">
    <property type="component" value="Unassembled WGS sequence"/>
</dbReference>
<dbReference type="SUPFAM" id="SSF56935">
    <property type="entry name" value="Porins"/>
    <property type="match status" value="1"/>
</dbReference>
<organism evidence="2 3">
    <name type="scientific">Anaerosporomusa subterranea</name>
    <dbReference type="NCBI Taxonomy" id="1794912"/>
    <lineage>
        <taxon>Bacteria</taxon>
        <taxon>Bacillati</taxon>
        <taxon>Bacillota</taxon>
        <taxon>Negativicutes</taxon>
        <taxon>Acetonemataceae</taxon>
        <taxon>Anaerosporomusa</taxon>
    </lineage>
</organism>
<dbReference type="RefSeq" id="WP_066238534.1">
    <property type="nucleotide sequence ID" value="NZ_LSGP01000013.1"/>
</dbReference>
<evidence type="ECO:0000313" key="2">
    <source>
        <dbReference type="EMBL" id="KYZ77004.1"/>
    </source>
</evidence>
<dbReference type="AlphaFoldDB" id="A0A154BSL8"/>
<dbReference type="STRING" id="1794912.AXX12_02355"/>
<accession>A0A154BSL8</accession>
<evidence type="ECO:0008006" key="4">
    <source>
        <dbReference type="Google" id="ProtNLM"/>
    </source>
</evidence>
<feature type="chain" id="PRO_5007594950" description="Outer membrane protein beta-barrel domain-containing protein" evidence="1">
    <location>
        <begin position="22"/>
        <end position="215"/>
    </location>
</feature>
<keyword evidence="1" id="KW-0732">Signal</keyword>
<dbReference type="OrthoDB" id="1681291at2"/>
<comment type="caution">
    <text evidence="2">The sequence shown here is derived from an EMBL/GenBank/DDBJ whole genome shotgun (WGS) entry which is preliminary data.</text>
</comment>